<evidence type="ECO:0008006" key="11">
    <source>
        <dbReference type="Google" id="ProtNLM"/>
    </source>
</evidence>
<dbReference type="GO" id="GO:0006281">
    <property type="term" value="P:DNA repair"/>
    <property type="evidence" value="ECO:0007669"/>
    <property type="project" value="UniProtKB-KW"/>
</dbReference>
<protein>
    <recommendedName>
        <fullName evidence="11">Tudor domain-containing protein</fullName>
    </recommendedName>
</protein>
<feature type="compositionally biased region" description="Basic and acidic residues" evidence="8">
    <location>
        <begin position="809"/>
        <end position="824"/>
    </location>
</feature>
<feature type="compositionally biased region" description="Basic and acidic residues" evidence="8">
    <location>
        <begin position="662"/>
        <end position="679"/>
    </location>
</feature>
<dbReference type="EMBL" id="JAATIQ010000063">
    <property type="protein sequence ID" value="KAF4390341.1"/>
    <property type="molecule type" value="Genomic_DNA"/>
</dbReference>
<feature type="compositionally biased region" description="Basic and acidic residues" evidence="8">
    <location>
        <begin position="690"/>
        <end position="701"/>
    </location>
</feature>
<dbReference type="InterPro" id="IPR039776">
    <property type="entry name" value="Pds5"/>
</dbReference>
<proteinExistence type="predicted"/>
<evidence type="ECO:0000256" key="1">
    <source>
        <dbReference type="ARBA" id="ARBA00004123"/>
    </source>
</evidence>
<feature type="compositionally biased region" description="Polar residues" evidence="8">
    <location>
        <begin position="532"/>
        <end position="543"/>
    </location>
</feature>
<dbReference type="GO" id="GO:0051301">
    <property type="term" value="P:cell division"/>
    <property type="evidence" value="ECO:0007669"/>
    <property type="project" value="UniProtKB-KW"/>
</dbReference>
<evidence type="ECO:0000256" key="6">
    <source>
        <dbReference type="ARBA" id="ARBA00023242"/>
    </source>
</evidence>
<evidence type="ECO:0000313" key="10">
    <source>
        <dbReference type="Proteomes" id="UP000583929"/>
    </source>
</evidence>
<dbReference type="GO" id="GO:0005634">
    <property type="term" value="C:nucleus"/>
    <property type="evidence" value="ECO:0007669"/>
    <property type="project" value="UniProtKB-SubCell"/>
</dbReference>
<keyword evidence="4" id="KW-0498">Mitosis</keyword>
<keyword evidence="3" id="KW-0227">DNA damage</keyword>
<evidence type="ECO:0000256" key="2">
    <source>
        <dbReference type="ARBA" id="ARBA00022618"/>
    </source>
</evidence>
<keyword evidence="7" id="KW-0131">Cell cycle</keyword>
<dbReference type="InterPro" id="IPR016024">
    <property type="entry name" value="ARM-type_fold"/>
</dbReference>
<dbReference type="PANTHER" id="PTHR12663">
    <property type="entry name" value="ANDROGEN INDUCED INHIBITOR OF PROLIFERATION AS3 / PDS5-RELATED"/>
    <property type="match status" value="1"/>
</dbReference>
<accession>A0A7J6H609</accession>
<organism evidence="9 10">
    <name type="scientific">Cannabis sativa</name>
    <name type="common">Hemp</name>
    <name type="synonym">Marijuana</name>
    <dbReference type="NCBI Taxonomy" id="3483"/>
    <lineage>
        <taxon>Eukaryota</taxon>
        <taxon>Viridiplantae</taxon>
        <taxon>Streptophyta</taxon>
        <taxon>Embryophyta</taxon>
        <taxon>Tracheophyta</taxon>
        <taxon>Spermatophyta</taxon>
        <taxon>Magnoliopsida</taxon>
        <taxon>eudicotyledons</taxon>
        <taxon>Gunneridae</taxon>
        <taxon>Pentapetalae</taxon>
        <taxon>rosids</taxon>
        <taxon>fabids</taxon>
        <taxon>Rosales</taxon>
        <taxon>Cannabaceae</taxon>
        <taxon>Cannabis</taxon>
    </lineage>
</organism>
<feature type="compositionally biased region" description="Low complexity" evidence="8">
    <location>
        <begin position="875"/>
        <end position="899"/>
    </location>
</feature>
<dbReference type="GO" id="GO:0007064">
    <property type="term" value="P:mitotic sister chromatid cohesion"/>
    <property type="evidence" value="ECO:0007669"/>
    <property type="project" value="InterPro"/>
</dbReference>
<keyword evidence="6" id="KW-0539">Nucleus</keyword>
<dbReference type="Proteomes" id="UP000583929">
    <property type="component" value="Unassembled WGS sequence"/>
</dbReference>
<keyword evidence="10" id="KW-1185">Reference proteome</keyword>
<sequence length="1047" mass="113823">MASSDKDLEVQLLESGNRLVEPPSSVDELLPLLDRVENCLSKVEQSPSESMQSALSPSLKALVDETLLGHTNVDVKVAVASCISEITRITAPDAPYDDDQMKEVFRLIVSSFENLCDKSSRSYTKRTSILETVAKVRSCVVMLDLECDALILEMFQHFLKAIRDYHPENVFQSMETIMTLVLEESEDIPMELLTPILECVKIGNKDVLPIARKLGERVLEICAPKVKPYLVQAVKDLGISLDDYSKVLSTICQDADGDVEQNEVQASDENMEDKAGTTEAASLEQAVISVDRSPQSALSNGITQTAGDDSLTDSSSLKKQEDDQQIESTKDLDAPNNVDTDTSNTEKAADTEEKLEQSNKKVGRDTSSSAKSTPSESPHVLNEKESADDEKKSAENEKKNADNEKKSADREKKSSENEKKSADNEKRSSENDKKSADNEEKSAENENQNAESENLSAENEKESTDNRKESADNAKESADNEKETEKLPDQEEQSEDLRDSPHQGPVDETAVLSENDKVSDVKLSSPKALESESANVATTSPSVKLTDESRSKKSGRQKKKDNSDKEAAPSADDTSKKVADGTSDSEVKTNRRSGKKVPAATSNENKALAEANVSKKESGNTSDSETKPLRQLAKKVDGGSKKEEGSSAKHAEDKKKRVRGKALSEKDGKKASIKDDSKDTIASPKSLGKSTKDEQKIEETTKTNSKRKRTPGKAKESGNKGYDEDWVGMKVRVWWPDDQLYYKGYIASFDPVAKKHKVMYYDGDEEVLNLKEEKWNFIEGDSVSNEEGKAEQASPDASNEIPLKKKVKTNADEPSKRKKIESSPKKGGGASSSKSKVTPKSGRGNKADGKSKDDSKSVGKSDAVGGGKSKDHTPKSASTKSANVASKSSTKSKNNDSQTPKTTKSKDESSMPSTKSKQEIQKSAKSKLATPKTATVSKEKTSQSGGKSSANGTGKVKSGSSKIKEVDDDGKESSSDSGKPAEITKGKSPNPSKAQEGEAKTGKKRRRSGTKDGINVYLGRKAAESLMGWLVVEDHHHDAMEDEVKIN</sequence>
<feature type="compositionally biased region" description="Basic and acidic residues" evidence="8">
    <location>
        <begin position="458"/>
        <end position="501"/>
    </location>
</feature>
<feature type="compositionally biased region" description="Basic and acidic residues" evidence="8">
    <location>
        <begin position="347"/>
        <end position="364"/>
    </location>
</feature>
<dbReference type="AlphaFoldDB" id="A0A7J6H609"/>
<keyword evidence="5" id="KW-0234">DNA repair</keyword>
<dbReference type="Pfam" id="PF20168">
    <property type="entry name" value="PDS5"/>
    <property type="match status" value="1"/>
</dbReference>
<feature type="compositionally biased region" description="Polar residues" evidence="8">
    <location>
        <begin position="932"/>
        <end position="952"/>
    </location>
</feature>
<dbReference type="CDD" id="cd20404">
    <property type="entry name" value="Tudor_Agenet_AtEML-like"/>
    <property type="match status" value="1"/>
</dbReference>
<evidence type="ECO:0000256" key="7">
    <source>
        <dbReference type="ARBA" id="ARBA00023306"/>
    </source>
</evidence>
<feature type="compositionally biased region" description="Polar residues" evidence="8">
    <location>
        <begin position="292"/>
        <end position="307"/>
    </location>
</feature>
<reference evidence="9 10" key="1">
    <citation type="journal article" date="2020" name="bioRxiv">
        <title>Sequence and annotation of 42 cannabis genomes reveals extensive copy number variation in cannabinoid synthesis and pathogen resistance genes.</title>
        <authorList>
            <person name="Mckernan K.J."/>
            <person name="Helbert Y."/>
            <person name="Kane L.T."/>
            <person name="Ebling H."/>
            <person name="Zhang L."/>
            <person name="Liu B."/>
            <person name="Eaton Z."/>
            <person name="Mclaughlin S."/>
            <person name="Kingan S."/>
            <person name="Baybayan P."/>
            <person name="Concepcion G."/>
            <person name="Jordan M."/>
            <person name="Riva A."/>
            <person name="Barbazuk W."/>
            <person name="Harkins T."/>
        </authorList>
    </citation>
    <scope>NUCLEOTIDE SEQUENCE [LARGE SCALE GENOMIC DNA]</scope>
    <source>
        <strain evidence="10">cv. Jamaican Lion 4</strain>
        <tissue evidence="9">Leaf</tissue>
    </source>
</reference>
<evidence type="ECO:0000256" key="3">
    <source>
        <dbReference type="ARBA" id="ARBA00022763"/>
    </source>
</evidence>
<feature type="compositionally biased region" description="Basic and acidic residues" evidence="8">
    <location>
        <begin position="381"/>
        <end position="444"/>
    </location>
</feature>
<dbReference type="SUPFAM" id="SSF48371">
    <property type="entry name" value="ARM repeat"/>
    <property type="match status" value="1"/>
</dbReference>
<feature type="compositionally biased region" description="Basic and acidic residues" evidence="8">
    <location>
        <begin position="845"/>
        <end position="859"/>
    </location>
</feature>
<dbReference type="PANTHER" id="PTHR12663:SF3">
    <property type="entry name" value="SISTER CHROMATID COHESION PROTEIN PDS5 HOMOLOG C"/>
    <property type="match status" value="1"/>
</dbReference>
<feature type="compositionally biased region" description="Low complexity" evidence="8">
    <location>
        <begin position="445"/>
        <end position="457"/>
    </location>
</feature>
<feature type="compositionally biased region" description="Basic and acidic residues" evidence="8">
    <location>
        <begin position="713"/>
        <end position="723"/>
    </location>
</feature>
<evidence type="ECO:0000256" key="8">
    <source>
        <dbReference type="SAM" id="MobiDB-lite"/>
    </source>
</evidence>
<feature type="region of interest" description="Disordered" evidence="8">
    <location>
        <begin position="781"/>
        <end position="1014"/>
    </location>
</feature>
<feature type="compositionally biased region" description="Basic and acidic residues" evidence="8">
    <location>
        <begin position="560"/>
        <end position="589"/>
    </location>
</feature>
<keyword evidence="2" id="KW-0132">Cell division</keyword>
<comment type="subcellular location">
    <subcellularLocation>
        <location evidence="1">Nucleus</location>
    </subcellularLocation>
</comment>
<evidence type="ECO:0000256" key="4">
    <source>
        <dbReference type="ARBA" id="ARBA00022776"/>
    </source>
</evidence>
<evidence type="ECO:0000256" key="5">
    <source>
        <dbReference type="ARBA" id="ARBA00023204"/>
    </source>
</evidence>
<dbReference type="GO" id="GO:0000785">
    <property type="term" value="C:chromatin"/>
    <property type="evidence" value="ECO:0007669"/>
    <property type="project" value="TreeGrafter"/>
</dbReference>
<name>A0A7J6H609_CANSA</name>
<dbReference type="SUPFAM" id="SSF63748">
    <property type="entry name" value="Tudor/PWWP/MBT"/>
    <property type="match status" value="1"/>
</dbReference>
<gene>
    <name evidence="9" type="ORF">G4B88_024347</name>
</gene>
<feature type="compositionally biased region" description="Low complexity" evidence="8">
    <location>
        <begin position="366"/>
        <end position="378"/>
    </location>
</feature>
<feature type="region of interest" description="Disordered" evidence="8">
    <location>
        <begin position="291"/>
        <end position="723"/>
    </location>
</feature>
<feature type="compositionally biased region" description="Basic and acidic residues" evidence="8">
    <location>
        <begin position="316"/>
        <end position="333"/>
    </location>
</feature>
<dbReference type="GO" id="GO:0035825">
    <property type="term" value="P:homologous recombination"/>
    <property type="evidence" value="ECO:0007669"/>
    <property type="project" value="UniProtKB-ARBA"/>
</dbReference>
<dbReference type="Gene3D" id="2.30.30.140">
    <property type="match status" value="1"/>
</dbReference>
<feature type="compositionally biased region" description="Polar residues" evidence="8">
    <location>
        <begin position="337"/>
        <end position="346"/>
    </location>
</feature>
<comment type="caution">
    <text evidence="9">The sequence shown here is derived from an EMBL/GenBank/DDBJ whole genome shotgun (WGS) entry which is preliminary data.</text>
</comment>
<feature type="compositionally biased region" description="Basic and acidic residues" evidence="8">
    <location>
        <begin position="613"/>
        <end position="655"/>
    </location>
</feature>
<evidence type="ECO:0000313" key="9">
    <source>
        <dbReference type="EMBL" id="KAF4390341.1"/>
    </source>
</evidence>